<proteinExistence type="inferred from homology"/>
<evidence type="ECO:0000313" key="6">
    <source>
        <dbReference type="EMBL" id="SAK98231.1"/>
    </source>
</evidence>
<accession>A0A158DUD7</accession>
<dbReference type="EMBL" id="FCOX02000037">
    <property type="protein sequence ID" value="SAK98231.1"/>
    <property type="molecule type" value="Genomic_DNA"/>
</dbReference>
<evidence type="ECO:0000256" key="1">
    <source>
        <dbReference type="ARBA" id="ARBA00009986"/>
    </source>
</evidence>
<feature type="active site" evidence="3">
    <location>
        <position position="253"/>
    </location>
</feature>
<dbReference type="Pfam" id="PF00171">
    <property type="entry name" value="Aldedh"/>
    <property type="match status" value="1"/>
</dbReference>
<feature type="domain" description="Aldehyde dehydrogenase" evidence="5">
    <location>
        <begin position="16"/>
        <end position="478"/>
    </location>
</feature>
<keyword evidence="2 4" id="KW-0560">Oxidoreductase</keyword>
<dbReference type="PROSITE" id="PS00687">
    <property type="entry name" value="ALDEHYDE_DEHYDR_GLU"/>
    <property type="match status" value="1"/>
</dbReference>
<dbReference type="Gene3D" id="3.40.309.10">
    <property type="entry name" value="Aldehyde Dehydrogenase, Chain A, domain 2"/>
    <property type="match status" value="1"/>
</dbReference>
<evidence type="ECO:0000256" key="3">
    <source>
        <dbReference type="PROSITE-ProRule" id="PRU10007"/>
    </source>
</evidence>
<protein>
    <submittedName>
        <fullName evidence="6">Aldehyde dehydrogenase</fullName>
    </submittedName>
</protein>
<name>A0A158DUD7_9BURK</name>
<dbReference type="InterPro" id="IPR016161">
    <property type="entry name" value="Ald_DH/histidinol_DH"/>
</dbReference>
<evidence type="ECO:0000256" key="2">
    <source>
        <dbReference type="ARBA" id="ARBA00023002"/>
    </source>
</evidence>
<dbReference type="InterPro" id="IPR016162">
    <property type="entry name" value="Ald_DH_N"/>
</dbReference>
<comment type="similarity">
    <text evidence="1 4">Belongs to the aldehyde dehydrogenase family.</text>
</comment>
<organism evidence="6 7">
    <name type="scientific">Caballeronia calidae</name>
    <dbReference type="NCBI Taxonomy" id="1777139"/>
    <lineage>
        <taxon>Bacteria</taxon>
        <taxon>Pseudomonadati</taxon>
        <taxon>Pseudomonadota</taxon>
        <taxon>Betaproteobacteria</taxon>
        <taxon>Burkholderiales</taxon>
        <taxon>Burkholderiaceae</taxon>
        <taxon>Caballeronia</taxon>
    </lineage>
</organism>
<dbReference type="PANTHER" id="PTHR42804">
    <property type="entry name" value="ALDEHYDE DEHYDROGENASE"/>
    <property type="match status" value="1"/>
</dbReference>
<dbReference type="OrthoDB" id="6187633at2"/>
<dbReference type="GO" id="GO:0016620">
    <property type="term" value="F:oxidoreductase activity, acting on the aldehyde or oxo group of donors, NAD or NADP as acceptor"/>
    <property type="evidence" value="ECO:0007669"/>
    <property type="project" value="InterPro"/>
</dbReference>
<evidence type="ECO:0000259" key="5">
    <source>
        <dbReference type="Pfam" id="PF00171"/>
    </source>
</evidence>
<reference evidence="6" key="1">
    <citation type="submission" date="2016-01" db="EMBL/GenBank/DDBJ databases">
        <authorList>
            <person name="Peeters C."/>
        </authorList>
    </citation>
    <scope>NUCLEOTIDE SEQUENCE</scope>
    <source>
        <strain evidence="6">LMG 29321</strain>
    </source>
</reference>
<dbReference type="RefSeq" id="WP_062609320.1">
    <property type="nucleotide sequence ID" value="NZ_FCOX02000037.1"/>
</dbReference>
<evidence type="ECO:0000256" key="4">
    <source>
        <dbReference type="RuleBase" id="RU003345"/>
    </source>
</evidence>
<gene>
    <name evidence="6" type="ORF">AWB78_05633</name>
</gene>
<evidence type="ECO:0000313" key="7">
    <source>
        <dbReference type="Proteomes" id="UP000071859"/>
    </source>
</evidence>
<keyword evidence="7" id="KW-1185">Reference proteome</keyword>
<dbReference type="PANTHER" id="PTHR42804:SF1">
    <property type="entry name" value="ALDEHYDE DEHYDROGENASE-RELATED"/>
    <property type="match status" value="1"/>
</dbReference>
<comment type="caution">
    <text evidence="6">The sequence shown here is derived from an EMBL/GenBank/DDBJ whole genome shotgun (WGS) entry which is preliminary data.</text>
</comment>
<dbReference type="Proteomes" id="UP000071859">
    <property type="component" value="Unassembled WGS sequence"/>
</dbReference>
<dbReference type="SUPFAM" id="SSF53720">
    <property type="entry name" value="ALDH-like"/>
    <property type="match status" value="1"/>
</dbReference>
<dbReference type="CDD" id="cd07139">
    <property type="entry name" value="ALDH_AldA-Rv0768"/>
    <property type="match status" value="1"/>
</dbReference>
<sequence length="492" mass="51979">MNWQVRDNSLYIGGRWSAPASAERLEIVSPWTENPIANVAAATPADVDKAVNAARCAFDDGPWPKMSMSDRIATVGRLRGIMERRRTEAAHVITSEMGSPITASLTQQAQTPLLMLDAFMDIARDLPLSTLRTAATGQALVSRYAKGVVAAIVPWNAPLTGITMKLGPALLAGCCVIVKTAPETALSGQLLAEMLDEAGFPEGVVSVLPADRATSEYLALHPGVDKVSFTGSTAAGRHLAERCGALLRPITLELGGKSAALILDDADISETVEKLRVGSLRNSGQICSLKTRVLVSQQRKDDLISALDALLDTMPIGDPNNPDTQIGPMVSRAQMKRVTGYIEQGIKGGARLVKGGLGLPAGLTHGWFVRPTLFADVEPGAVIAQEEIFGPVLSILTYKDEKEAVEIANNSQYGLNGSVFSADVERAVGFAQRIKTGVVEINGCGVGFCSPIGGVKASGMGREAGPEGFEPYFEYKAIGVPKGYVHPTGGTE</sequence>
<dbReference type="InterPro" id="IPR016163">
    <property type="entry name" value="Ald_DH_C"/>
</dbReference>
<dbReference type="FunFam" id="3.40.605.10:FF:000007">
    <property type="entry name" value="NAD/NADP-dependent betaine aldehyde dehydrogenase"/>
    <property type="match status" value="1"/>
</dbReference>
<dbReference type="Gene3D" id="3.40.605.10">
    <property type="entry name" value="Aldehyde Dehydrogenase, Chain A, domain 1"/>
    <property type="match status" value="1"/>
</dbReference>
<dbReference type="InterPro" id="IPR015590">
    <property type="entry name" value="Aldehyde_DH_dom"/>
</dbReference>
<dbReference type="AlphaFoldDB" id="A0A158DUD7"/>
<dbReference type="InterPro" id="IPR029510">
    <property type="entry name" value="Ald_DH_CS_GLU"/>
</dbReference>